<evidence type="ECO:0000256" key="3">
    <source>
        <dbReference type="PROSITE-ProRule" id="PRU00284"/>
    </source>
</evidence>
<dbReference type="GO" id="GO:0016020">
    <property type="term" value="C:membrane"/>
    <property type="evidence" value="ECO:0007669"/>
    <property type="project" value="InterPro"/>
</dbReference>
<keyword evidence="4" id="KW-1133">Transmembrane helix</keyword>
<evidence type="ECO:0000259" key="5">
    <source>
        <dbReference type="PROSITE" id="PS50111"/>
    </source>
</evidence>
<dbReference type="Pfam" id="PF00015">
    <property type="entry name" value="MCPsignal"/>
    <property type="match status" value="1"/>
</dbReference>
<dbReference type="PANTHER" id="PTHR32089:SF112">
    <property type="entry name" value="LYSOZYME-LIKE PROTEIN-RELATED"/>
    <property type="match status" value="1"/>
</dbReference>
<sequence length="625" mass="67712">MTLGVRYRIFLPVTGLMLAIFAVLLHNGYRQMQNTVALQEMERYKTLESNINASLEETLKSARYGLLSMIEQPEVHKALADRNREKLLQLTMPAFIKLKEEGVEQIQFLLPPATSFLRLHMPEKYGDDLSSIRHTVVECDKSKKIVEGLEEGRGGFGFRVVSPVFDQGRYVGCAEYGVGFGKKELEKWKKQTGADFFVYGISKGVSWVDSAEGNKPLAATRGQDDWKVEGTVVEQALKSGRMTVDYPGDGAIAVLIIPVKDYSGKAAAYIKAVVSREKVLQLIRQTMVKSIAILVAGILVVSLVLYGVISRCLLPLGKIADGMEKAGRGDLTQKLSMNCRDEIGRLVNGFNGMVDNFKLLVTDASRSAGELSVASQQLSASTRQVSSTIQNVAAVMDNLSVDTEGLGDDAQRMEESAGRVLEMAADGERSMERLKLSIDELKLLIAGISGVVNDFGARSRDIGKIVEVISDITEQTNLLALNASIEAARAGEHGRGFAVVAAQVQTLAEKSKNAALEISRLIGFIQNDAAAAMAEVGKGTAGFEEGVRQLADTGDKFNKITRAIDSQSRFIRSVAESLTNIKAGAMEVATAMGNQTAATDSISASAYELSAMAEGLNEKIARFRM</sequence>
<dbReference type="Gene3D" id="1.10.287.950">
    <property type="entry name" value="Methyl-accepting chemotaxis protein"/>
    <property type="match status" value="1"/>
</dbReference>
<dbReference type="InterPro" id="IPR003660">
    <property type="entry name" value="HAMP_dom"/>
</dbReference>
<dbReference type="PANTHER" id="PTHR32089">
    <property type="entry name" value="METHYL-ACCEPTING CHEMOTAXIS PROTEIN MCPB"/>
    <property type="match status" value="1"/>
</dbReference>
<proteinExistence type="inferred from homology"/>
<keyword evidence="8" id="KW-1185">Reference proteome</keyword>
<dbReference type="EMBL" id="BFAV01000157">
    <property type="protein sequence ID" value="GBF35314.1"/>
    <property type="molecule type" value="Genomic_DNA"/>
</dbReference>
<feature type="transmembrane region" description="Helical" evidence="4">
    <location>
        <begin position="291"/>
        <end position="309"/>
    </location>
</feature>
<keyword evidence="1 3" id="KW-0807">Transducer</keyword>
<organism evidence="7 8">
    <name type="scientific">Desulfocucumis palustris</name>
    <dbReference type="NCBI Taxonomy" id="1898651"/>
    <lineage>
        <taxon>Bacteria</taxon>
        <taxon>Bacillati</taxon>
        <taxon>Bacillota</taxon>
        <taxon>Clostridia</taxon>
        <taxon>Eubacteriales</taxon>
        <taxon>Desulfocucumaceae</taxon>
        <taxon>Desulfocucumis</taxon>
    </lineage>
</organism>
<dbReference type="Pfam" id="PF00672">
    <property type="entry name" value="HAMP"/>
    <property type="match status" value="1"/>
</dbReference>
<evidence type="ECO:0000256" key="2">
    <source>
        <dbReference type="ARBA" id="ARBA00029447"/>
    </source>
</evidence>
<dbReference type="CDD" id="cd11386">
    <property type="entry name" value="MCP_signal"/>
    <property type="match status" value="1"/>
</dbReference>
<reference evidence="8" key="1">
    <citation type="submission" date="2018-02" db="EMBL/GenBank/DDBJ databases">
        <title>Genome sequence of Desulfocucumis palustris strain NAW-5.</title>
        <authorList>
            <person name="Watanabe M."/>
            <person name="Kojima H."/>
            <person name="Fukui M."/>
        </authorList>
    </citation>
    <scope>NUCLEOTIDE SEQUENCE [LARGE SCALE GENOMIC DNA]</scope>
    <source>
        <strain evidence="8">NAW-5</strain>
    </source>
</reference>
<dbReference type="RefSeq" id="WP_104373370.1">
    <property type="nucleotide sequence ID" value="NZ_BFAV01000157.1"/>
</dbReference>
<gene>
    <name evidence="7" type="ORF">DCCM_4437</name>
</gene>
<dbReference type="PROSITE" id="PS50111">
    <property type="entry name" value="CHEMOTAXIS_TRANSDUC_2"/>
    <property type="match status" value="1"/>
</dbReference>
<dbReference type="AlphaFoldDB" id="A0A2L2XH50"/>
<dbReference type="InterPro" id="IPR004089">
    <property type="entry name" value="MCPsignal_dom"/>
</dbReference>
<name>A0A2L2XH50_9FIRM</name>
<comment type="similarity">
    <text evidence="2">Belongs to the methyl-accepting chemotaxis (MCP) protein family.</text>
</comment>
<dbReference type="InterPro" id="IPR029151">
    <property type="entry name" value="Sensor-like_sf"/>
</dbReference>
<dbReference type="SUPFAM" id="SSF58104">
    <property type="entry name" value="Methyl-accepting chemotaxis protein (MCP) signaling domain"/>
    <property type="match status" value="1"/>
</dbReference>
<feature type="domain" description="HAMP" evidence="6">
    <location>
        <begin position="315"/>
        <end position="362"/>
    </location>
</feature>
<dbReference type="InterPro" id="IPR029150">
    <property type="entry name" value="dCache_3"/>
</dbReference>
<protein>
    <submittedName>
        <fullName evidence="7">Methyl-accepting chemotaxis protein</fullName>
    </submittedName>
</protein>
<keyword evidence="4" id="KW-0472">Membrane</keyword>
<dbReference type="Pfam" id="PF14827">
    <property type="entry name" value="dCache_3"/>
    <property type="match status" value="1"/>
</dbReference>
<dbReference type="SUPFAM" id="SSF103190">
    <property type="entry name" value="Sensory domain-like"/>
    <property type="match status" value="1"/>
</dbReference>
<keyword evidence="4" id="KW-0812">Transmembrane</keyword>
<dbReference type="Proteomes" id="UP000239549">
    <property type="component" value="Unassembled WGS sequence"/>
</dbReference>
<comment type="caution">
    <text evidence="7">The sequence shown here is derived from an EMBL/GenBank/DDBJ whole genome shotgun (WGS) entry which is preliminary data.</text>
</comment>
<accession>A0A2L2XH50</accession>
<dbReference type="SMART" id="SM00283">
    <property type="entry name" value="MA"/>
    <property type="match status" value="1"/>
</dbReference>
<evidence type="ECO:0000313" key="8">
    <source>
        <dbReference type="Proteomes" id="UP000239549"/>
    </source>
</evidence>
<dbReference type="GO" id="GO:0007165">
    <property type="term" value="P:signal transduction"/>
    <property type="evidence" value="ECO:0007669"/>
    <property type="project" value="UniProtKB-KW"/>
</dbReference>
<feature type="domain" description="Methyl-accepting transducer" evidence="5">
    <location>
        <begin position="360"/>
        <end position="610"/>
    </location>
</feature>
<dbReference type="CDD" id="cd06225">
    <property type="entry name" value="HAMP"/>
    <property type="match status" value="1"/>
</dbReference>
<dbReference type="PROSITE" id="PS50885">
    <property type="entry name" value="HAMP"/>
    <property type="match status" value="1"/>
</dbReference>
<evidence type="ECO:0000256" key="1">
    <source>
        <dbReference type="ARBA" id="ARBA00023224"/>
    </source>
</evidence>
<evidence type="ECO:0000313" key="7">
    <source>
        <dbReference type="EMBL" id="GBF35314.1"/>
    </source>
</evidence>
<feature type="transmembrane region" description="Helical" evidence="4">
    <location>
        <begin position="6"/>
        <end position="25"/>
    </location>
</feature>
<dbReference type="SMART" id="SM00304">
    <property type="entry name" value="HAMP"/>
    <property type="match status" value="1"/>
</dbReference>
<evidence type="ECO:0000256" key="4">
    <source>
        <dbReference type="SAM" id="Phobius"/>
    </source>
</evidence>
<dbReference type="OrthoDB" id="9804712at2"/>
<evidence type="ECO:0000259" key="6">
    <source>
        <dbReference type="PROSITE" id="PS50885"/>
    </source>
</evidence>